<feature type="signal peptide" evidence="2">
    <location>
        <begin position="1"/>
        <end position="30"/>
    </location>
</feature>
<organism evidence="3 4">
    <name type="scientific">Suillus fuscotomentosus</name>
    <dbReference type="NCBI Taxonomy" id="1912939"/>
    <lineage>
        <taxon>Eukaryota</taxon>
        <taxon>Fungi</taxon>
        <taxon>Dikarya</taxon>
        <taxon>Basidiomycota</taxon>
        <taxon>Agaricomycotina</taxon>
        <taxon>Agaricomycetes</taxon>
        <taxon>Agaricomycetidae</taxon>
        <taxon>Boletales</taxon>
        <taxon>Suillineae</taxon>
        <taxon>Suillaceae</taxon>
        <taxon>Suillus</taxon>
    </lineage>
</organism>
<name>A0AAD4DUA7_9AGAM</name>
<accession>A0AAD4DUA7</accession>
<dbReference type="RefSeq" id="XP_041219644.1">
    <property type="nucleotide sequence ID" value="XM_041370022.1"/>
</dbReference>
<sequence length="681" mass="76072">MSSIERPEPHPPESIRRLVFVLLHIRLIMAHVNCDLPGVYLVLQRSNTASYRFSTFRHCTCVFAETIEYPIVDISDVARDMNNRVRLKEFMAFLVQEGIIIFFFDDVVEGYLALNDIVACAGEAPGSPVPPVSCVFSLLVGLGVILLIVLCAIFLSRHLCLPILARSLKAFAQLRLIESSQFHAIHLHCVSVLLLLQSTLYVGLSAATTNTSFARTMNNPVKEFFHQAPLVQMVYHCLPLVTDMLALQGTNREVKRVGTDCIIGRFDRILRPFVEEHIAEFRFMLHTTSAVINGSCAMQMWRDDGRHATNLNIVVPSDFGPLLADFIIDTLRYDKVADTPINHAYTKVIRSHSEFQRGGLKITVSEALGEGVFKVIMASHTTADMTLMTAGGMTVFYPLWTSRGIAVTNGAVLRPAPEPTIGCMSQEGWEVKSCTSFMDGPCGLLCPALWRNVADAGRNALIFEWDHRFPMKRLAERSNVIWRLSQRCANPECPYNSITNGNTCDLPPKPMPHDLVSIERQKEIIEQHMPKYKETYLGVLYATAAATPQIVPIPLRDGLASLAYISHLQILHWVDFLGRNKHVLGAGRNRKTYNVISDPDSSPWAHAFTFFREDPLVYAPPNALIRNIANIASNDADVTGNVLVVKHVHGDKNKIVDCNQRDINAINVLMTRALGDAEFWA</sequence>
<dbReference type="Proteomes" id="UP001195769">
    <property type="component" value="Unassembled WGS sequence"/>
</dbReference>
<keyword evidence="1" id="KW-0472">Membrane</keyword>
<proteinExistence type="predicted"/>
<keyword evidence="1" id="KW-0812">Transmembrane</keyword>
<evidence type="ECO:0000256" key="1">
    <source>
        <dbReference type="SAM" id="Phobius"/>
    </source>
</evidence>
<feature type="chain" id="PRO_5042231140" evidence="2">
    <location>
        <begin position="31"/>
        <end position="681"/>
    </location>
</feature>
<evidence type="ECO:0000256" key="2">
    <source>
        <dbReference type="SAM" id="SignalP"/>
    </source>
</evidence>
<gene>
    <name evidence="3" type="ORF">F5891DRAFT_1256478</name>
</gene>
<dbReference type="AlphaFoldDB" id="A0AAD4DUA7"/>
<keyword evidence="1" id="KW-1133">Transmembrane helix</keyword>
<evidence type="ECO:0000313" key="3">
    <source>
        <dbReference type="EMBL" id="KAG1894068.1"/>
    </source>
</evidence>
<evidence type="ECO:0000313" key="4">
    <source>
        <dbReference type="Proteomes" id="UP001195769"/>
    </source>
</evidence>
<dbReference type="EMBL" id="JABBWK010000085">
    <property type="protein sequence ID" value="KAG1894068.1"/>
    <property type="molecule type" value="Genomic_DNA"/>
</dbReference>
<feature type="transmembrane region" description="Helical" evidence="1">
    <location>
        <begin position="135"/>
        <end position="164"/>
    </location>
</feature>
<keyword evidence="2" id="KW-0732">Signal</keyword>
<reference evidence="3" key="1">
    <citation type="journal article" date="2020" name="New Phytol.">
        <title>Comparative genomics reveals dynamic genome evolution in host specialist ectomycorrhizal fungi.</title>
        <authorList>
            <person name="Lofgren L.A."/>
            <person name="Nguyen N.H."/>
            <person name="Vilgalys R."/>
            <person name="Ruytinx J."/>
            <person name="Liao H.L."/>
            <person name="Branco S."/>
            <person name="Kuo A."/>
            <person name="LaButti K."/>
            <person name="Lipzen A."/>
            <person name="Andreopoulos W."/>
            <person name="Pangilinan J."/>
            <person name="Riley R."/>
            <person name="Hundley H."/>
            <person name="Na H."/>
            <person name="Barry K."/>
            <person name="Grigoriev I.V."/>
            <person name="Stajich J.E."/>
            <person name="Kennedy P.G."/>
        </authorList>
    </citation>
    <scope>NUCLEOTIDE SEQUENCE</scope>
    <source>
        <strain evidence="3">FC203</strain>
    </source>
</reference>
<comment type="caution">
    <text evidence="3">The sequence shown here is derived from an EMBL/GenBank/DDBJ whole genome shotgun (WGS) entry which is preliminary data.</text>
</comment>
<keyword evidence="4" id="KW-1185">Reference proteome</keyword>
<protein>
    <submittedName>
        <fullName evidence="3">Uncharacterized protein</fullName>
    </submittedName>
</protein>
<dbReference type="GeneID" id="64664320"/>